<evidence type="ECO:0000256" key="1">
    <source>
        <dbReference type="SAM" id="MobiDB-lite"/>
    </source>
</evidence>
<feature type="transmembrane region" description="Helical" evidence="2">
    <location>
        <begin position="190"/>
        <end position="210"/>
    </location>
</feature>
<feature type="transmembrane region" description="Helical" evidence="2">
    <location>
        <begin position="234"/>
        <end position="253"/>
    </location>
</feature>
<comment type="caution">
    <text evidence="3">The sequence shown here is derived from an EMBL/GenBank/DDBJ whole genome shotgun (WGS) entry which is preliminary data.</text>
</comment>
<organism evidence="3 4">
    <name type="scientific">Acinetobacter silvestris</name>
    <dbReference type="NCBI Taxonomy" id="1977882"/>
    <lineage>
        <taxon>Bacteria</taxon>
        <taxon>Pseudomonadati</taxon>
        <taxon>Pseudomonadota</taxon>
        <taxon>Gammaproteobacteria</taxon>
        <taxon>Moraxellales</taxon>
        <taxon>Moraxellaceae</taxon>
        <taxon>Acinetobacter</taxon>
    </lineage>
</organism>
<evidence type="ECO:0000313" key="4">
    <source>
        <dbReference type="Proteomes" id="UP000242765"/>
    </source>
</evidence>
<sequence>MCASILYKNYVVGEINQMEVNLIIEHLKELKVSFIRYYDLNPSDDRNFQNVINVCVNYFNDIINDIHEISLNKNDCNDFFSGVYPRILELDNLINNSGSSDKKIIPLLNVFDVLHKISNVLNEEMDSVTRKKVTEESNKEFLKLKENTKKVEDQYKELALLSADYKHKDVHKIYENDAIGFKSLARRYEITFYTLIVILFLYFLGLTIYLPEINIFSIKISFPNKIHGNLSTEFYIQKFSLLILSTTLLAFLLKRSFMNRRLADDAYRTSKELIALPRYMKDLPQEMQDKIHFDLAYKYFGNGIHHESYTGGENLMHENIKANTDFIKAVKDLSPKAETPKVEVSKVETPKADKEAA</sequence>
<accession>A0A1Y3CFM6</accession>
<protein>
    <submittedName>
        <fullName evidence="3">Uncharacterized protein</fullName>
    </submittedName>
</protein>
<dbReference type="Proteomes" id="UP000242765">
    <property type="component" value="Unassembled WGS sequence"/>
</dbReference>
<dbReference type="STRING" id="1977882.B9T28_06840"/>
<evidence type="ECO:0000313" key="3">
    <source>
        <dbReference type="EMBL" id="OTG65910.1"/>
    </source>
</evidence>
<dbReference type="EMBL" id="NEGB01000003">
    <property type="protein sequence ID" value="OTG65910.1"/>
    <property type="molecule type" value="Genomic_DNA"/>
</dbReference>
<name>A0A1Y3CFM6_9GAMM</name>
<feature type="region of interest" description="Disordered" evidence="1">
    <location>
        <begin position="336"/>
        <end position="357"/>
    </location>
</feature>
<keyword evidence="4" id="KW-1185">Reference proteome</keyword>
<keyword evidence="2" id="KW-0812">Transmembrane</keyword>
<keyword evidence="2" id="KW-1133">Transmembrane helix</keyword>
<gene>
    <name evidence="3" type="ORF">B9T28_06840</name>
</gene>
<proteinExistence type="predicted"/>
<dbReference type="AlphaFoldDB" id="A0A1Y3CFM6"/>
<evidence type="ECO:0000256" key="2">
    <source>
        <dbReference type="SAM" id="Phobius"/>
    </source>
</evidence>
<reference evidence="3 4" key="1">
    <citation type="submission" date="2017-04" db="EMBL/GenBank/DDBJ databases">
        <title>High diversity of culturable Acinetobacter species in natural soil and water ecosystems.</title>
        <authorList>
            <person name="Nemec A."/>
            <person name="Radolfova-Krizova L."/>
        </authorList>
    </citation>
    <scope>NUCLEOTIDE SEQUENCE [LARGE SCALE GENOMIC DNA]</scope>
    <source>
        <strain evidence="3 4">ANC 4999</strain>
    </source>
</reference>
<keyword evidence="2" id="KW-0472">Membrane</keyword>